<dbReference type="EMBL" id="JBHLWQ010000043">
    <property type="protein sequence ID" value="MFC0199488.1"/>
    <property type="molecule type" value="Genomic_DNA"/>
</dbReference>
<dbReference type="Gene3D" id="1.10.10.60">
    <property type="entry name" value="Homeodomain-like"/>
    <property type="match status" value="1"/>
</dbReference>
<dbReference type="InterPro" id="IPR036388">
    <property type="entry name" value="WH-like_DNA-bd_sf"/>
</dbReference>
<dbReference type="SMART" id="SM00342">
    <property type="entry name" value="HTH_ARAC"/>
    <property type="match status" value="1"/>
</dbReference>
<proteinExistence type="predicted"/>
<dbReference type="PROSITE" id="PS00374">
    <property type="entry name" value="MGMT"/>
    <property type="match status" value="1"/>
</dbReference>
<evidence type="ECO:0000256" key="6">
    <source>
        <dbReference type="ARBA" id="ARBA00023204"/>
    </source>
</evidence>
<dbReference type="SUPFAM" id="SSF46767">
    <property type="entry name" value="Methylated DNA-protein cysteine methyltransferase, C-terminal domain"/>
    <property type="match status" value="1"/>
</dbReference>
<dbReference type="InterPro" id="IPR016221">
    <property type="entry name" value="Bifunct_regulatory_prot_Ada"/>
</dbReference>
<keyword evidence="2" id="KW-0489">Methyltransferase</keyword>
<protein>
    <submittedName>
        <fullName evidence="9">Bifunctional transcriptional activator/DNA repair enzyme AdaA</fullName>
    </submittedName>
</protein>
<name>A0ABV6CFJ0_9RHOB</name>
<evidence type="ECO:0000256" key="2">
    <source>
        <dbReference type="ARBA" id="ARBA00022603"/>
    </source>
</evidence>
<gene>
    <name evidence="9" type="ORF">ACFFIZ_03955</name>
</gene>
<evidence type="ECO:0000256" key="1">
    <source>
        <dbReference type="ARBA" id="ARBA00001286"/>
    </source>
</evidence>
<reference evidence="9 10" key="1">
    <citation type="submission" date="2024-09" db="EMBL/GenBank/DDBJ databases">
        <authorList>
            <person name="Sun Q."/>
            <person name="Mori K."/>
        </authorList>
    </citation>
    <scope>NUCLEOTIDE SEQUENCE [LARGE SCALE GENOMIC DNA]</scope>
    <source>
        <strain evidence="9 10">CCM 7904</strain>
    </source>
</reference>
<sequence>MRDLMDHDRLYAALVARDAAYEGVALVGVTSTGIFCRLTCPARKPRPENCRWFDNAAAARAAGFRPCLRCKPDGPQAEAHPVIAGLTAALAARPGHRWSEADLIDLGHDPSTVRRLFRQHFGQSFLQMARAARLRQGLQTLHKGGRMIDAQLQAGFESASGFREAFRALFGHAPHQMQGDLRADWIDTPLGGMIVIADDHVLHLLEFVDRKALPQGLRRLSALVGGRIGLGRTGLTDLTERALGRFFAGEDGRLDMPLRLFGTPFQARVWQALRDIPAGETRSYSQLAAAIGQPSAVRAVAAANGANRLALVVPCHRVIGSDGSMTGYAGGLWRKERLIALEAGYRAAGNRPARLDAGPQSL</sequence>
<evidence type="ECO:0000259" key="8">
    <source>
        <dbReference type="PROSITE" id="PS01124"/>
    </source>
</evidence>
<dbReference type="InterPro" id="IPR014048">
    <property type="entry name" value="MethylDNA_cys_MeTrfase_DNA-bd"/>
</dbReference>
<dbReference type="Gene3D" id="3.30.160.70">
    <property type="entry name" value="Methylated DNA-protein cysteine methyltransferase domain"/>
    <property type="match status" value="1"/>
</dbReference>
<dbReference type="InterPro" id="IPR036217">
    <property type="entry name" value="MethylDNA_cys_MeTrfase_DNAb"/>
</dbReference>
<organism evidence="9 10">
    <name type="scientific">Paracoccus rhizosphaerae</name>
    <dbReference type="NCBI Taxonomy" id="1133347"/>
    <lineage>
        <taxon>Bacteria</taxon>
        <taxon>Pseudomonadati</taxon>
        <taxon>Pseudomonadota</taxon>
        <taxon>Alphaproteobacteria</taxon>
        <taxon>Rhodobacterales</taxon>
        <taxon>Paracoccaceae</taxon>
        <taxon>Paracoccus</taxon>
    </lineage>
</organism>
<dbReference type="Gene3D" id="1.10.10.10">
    <property type="entry name" value="Winged helix-like DNA-binding domain superfamily/Winged helix DNA-binding domain"/>
    <property type="match status" value="1"/>
</dbReference>
<dbReference type="InterPro" id="IPR036631">
    <property type="entry name" value="MGMT_N_sf"/>
</dbReference>
<keyword evidence="10" id="KW-1185">Reference proteome</keyword>
<dbReference type="Pfam" id="PF02805">
    <property type="entry name" value="Ada_Zn_binding"/>
    <property type="match status" value="1"/>
</dbReference>
<dbReference type="PANTHER" id="PTHR10815:SF5">
    <property type="entry name" value="METHYLATED-DNA--PROTEIN-CYSTEINE METHYLTRANSFERASE"/>
    <property type="match status" value="1"/>
</dbReference>
<dbReference type="RefSeq" id="WP_265505927.1">
    <property type="nucleotide sequence ID" value="NZ_JAOTBE010000006.1"/>
</dbReference>
<evidence type="ECO:0000256" key="4">
    <source>
        <dbReference type="ARBA" id="ARBA00022763"/>
    </source>
</evidence>
<dbReference type="Pfam" id="PF01035">
    <property type="entry name" value="DNA_binding_1"/>
    <property type="match status" value="1"/>
</dbReference>
<feature type="domain" description="HTH araC/xylS-type" evidence="8">
    <location>
        <begin position="106"/>
        <end position="180"/>
    </location>
</feature>
<evidence type="ECO:0000256" key="7">
    <source>
        <dbReference type="ARBA" id="ARBA00049348"/>
    </source>
</evidence>
<dbReference type="Pfam" id="PF12833">
    <property type="entry name" value="HTH_18"/>
    <property type="match status" value="1"/>
</dbReference>
<keyword evidence="3" id="KW-0808">Transferase</keyword>
<dbReference type="PANTHER" id="PTHR10815">
    <property type="entry name" value="METHYLATED-DNA--PROTEIN-CYSTEINE METHYLTRANSFERASE"/>
    <property type="match status" value="1"/>
</dbReference>
<dbReference type="Proteomes" id="UP001589795">
    <property type="component" value="Unassembled WGS sequence"/>
</dbReference>
<evidence type="ECO:0000313" key="9">
    <source>
        <dbReference type="EMBL" id="MFC0199488.1"/>
    </source>
</evidence>
<dbReference type="InterPro" id="IPR035451">
    <property type="entry name" value="Ada-like_dom_sf"/>
</dbReference>
<evidence type="ECO:0000313" key="10">
    <source>
        <dbReference type="Proteomes" id="UP001589795"/>
    </source>
</evidence>
<keyword evidence="5" id="KW-0010">Activator</keyword>
<accession>A0ABV6CFJ0</accession>
<keyword evidence="6" id="KW-0234">DNA repair</keyword>
<keyword evidence="4" id="KW-0227">DNA damage</keyword>
<comment type="catalytic activity">
    <reaction evidence="7">
        <text>a 6-O-methyl-2'-deoxyguanosine in DNA + L-cysteinyl-[protein] = S-methyl-L-cysteinyl-[protein] + a 2'-deoxyguanosine in DNA</text>
        <dbReference type="Rhea" id="RHEA:24000"/>
        <dbReference type="Rhea" id="RHEA-COMP:10131"/>
        <dbReference type="Rhea" id="RHEA-COMP:10132"/>
        <dbReference type="Rhea" id="RHEA-COMP:11367"/>
        <dbReference type="Rhea" id="RHEA-COMP:11368"/>
        <dbReference type="ChEBI" id="CHEBI:29950"/>
        <dbReference type="ChEBI" id="CHEBI:82612"/>
        <dbReference type="ChEBI" id="CHEBI:85445"/>
        <dbReference type="ChEBI" id="CHEBI:85448"/>
        <dbReference type="EC" id="2.1.1.63"/>
    </reaction>
</comment>
<comment type="catalytic activity">
    <reaction evidence="1">
        <text>a 4-O-methyl-thymidine in DNA + L-cysteinyl-[protein] = a thymidine in DNA + S-methyl-L-cysteinyl-[protein]</text>
        <dbReference type="Rhea" id="RHEA:53428"/>
        <dbReference type="Rhea" id="RHEA-COMP:10131"/>
        <dbReference type="Rhea" id="RHEA-COMP:10132"/>
        <dbReference type="Rhea" id="RHEA-COMP:13555"/>
        <dbReference type="Rhea" id="RHEA-COMP:13556"/>
        <dbReference type="ChEBI" id="CHEBI:29950"/>
        <dbReference type="ChEBI" id="CHEBI:82612"/>
        <dbReference type="ChEBI" id="CHEBI:137386"/>
        <dbReference type="ChEBI" id="CHEBI:137387"/>
        <dbReference type="EC" id="2.1.1.63"/>
    </reaction>
</comment>
<dbReference type="SUPFAM" id="SSF57884">
    <property type="entry name" value="Ada DNA repair protein, N-terminal domain (N-Ada 10)"/>
    <property type="match status" value="1"/>
</dbReference>
<dbReference type="InterPro" id="IPR004026">
    <property type="entry name" value="Ada_DNA_repair_Zn-bd"/>
</dbReference>
<dbReference type="CDD" id="cd06445">
    <property type="entry name" value="ATase"/>
    <property type="match status" value="1"/>
</dbReference>
<dbReference type="Gene3D" id="3.40.10.10">
    <property type="entry name" value="DNA Methylphosphotriester Repair Domain"/>
    <property type="match status" value="1"/>
</dbReference>
<dbReference type="PROSITE" id="PS01124">
    <property type="entry name" value="HTH_ARAC_FAMILY_2"/>
    <property type="match status" value="1"/>
</dbReference>
<comment type="caution">
    <text evidence="9">The sequence shown here is derived from an EMBL/GenBank/DDBJ whole genome shotgun (WGS) entry which is preliminary data.</text>
</comment>
<evidence type="ECO:0000256" key="5">
    <source>
        <dbReference type="ARBA" id="ARBA00023159"/>
    </source>
</evidence>
<dbReference type="InterPro" id="IPR018060">
    <property type="entry name" value="HTH_AraC"/>
</dbReference>
<dbReference type="NCBIfam" id="TIGR00589">
    <property type="entry name" value="ogt"/>
    <property type="match status" value="1"/>
</dbReference>
<dbReference type="PIRSF" id="PIRSF000409">
    <property type="entry name" value="Ada"/>
    <property type="match status" value="1"/>
</dbReference>
<dbReference type="InterPro" id="IPR001497">
    <property type="entry name" value="MethylDNA_cys_MeTrfase_AS"/>
</dbReference>
<evidence type="ECO:0000256" key="3">
    <source>
        <dbReference type="ARBA" id="ARBA00022679"/>
    </source>
</evidence>
<dbReference type="SUPFAM" id="SSF53155">
    <property type="entry name" value="Methylated DNA-protein cysteine methyltransferase domain"/>
    <property type="match status" value="1"/>
</dbReference>